<protein>
    <submittedName>
        <fullName evidence="2">Uncharacterized protein</fullName>
    </submittedName>
</protein>
<dbReference type="EMBL" id="JACTNZ010000013">
    <property type="protein sequence ID" value="KAG5515367.1"/>
    <property type="molecule type" value="Genomic_DNA"/>
</dbReference>
<feature type="compositionally biased region" description="Basic and acidic residues" evidence="1">
    <location>
        <begin position="186"/>
        <end position="195"/>
    </location>
</feature>
<gene>
    <name evidence="2" type="ORF">RHGRI_036419</name>
</gene>
<evidence type="ECO:0000313" key="3">
    <source>
        <dbReference type="Proteomes" id="UP000823749"/>
    </source>
</evidence>
<evidence type="ECO:0000256" key="1">
    <source>
        <dbReference type="SAM" id="MobiDB-lite"/>
    </source>
</evidence>
<reference evidence="2 3" key="1">
    <citation type="submission" date="2020-08" db="EMBL/GenBank/DDBJ databases">
        <title>Plant Genome Project.</title>
        <authorList>
            <person name="Zhang R.-G."/>
        </authorList>
    </citation>
    <scope>NUCLEOTIDE SEQUENCE [LARGE SCALE GENOMIC DNA]</scope>
    <source>
        <strain evidence="2">WSP0</strain>
        <tissue evidence="2">Leaf</tissue>
    </source>
</reference>
<sequence length="229" mass="26494">MDPTPQISMAFNQNNYYDALPVEPTSAPSFESLHQRRLEQWHRQQQQQQLMQHSVDVRDPTTAAAGECCNYNPYEYSGNDTAPPMYYPDLYGIQESFQSYVEQQQQLLKREQLMEQLLKRVASMSEVDRKCPFLTPWSPDFVAPRRDSKPSGEPDCSNFHTIIFFFSLFIQVQDQVKQEQQGPADESSHETDHDFLNQSDQADDAASPSVDRNPTEDIFYLDDLYSTQS</sequence>
<proteinExistence type="predicted"/>
<organism evidence="2 3">
    <name type="scientific">Rhododendron griersonianum</name>
    <dbReference type="NCBI Taxonomy" id="479676"/>
    <lineage>
        <taxon>Eukaryota</taxon>
        <taxon>Viridiplantae</taxon>
        <taxon>Streptophyta</taxon>
        <taxon>Embryophyta</taxon>
        <taxon>Tracheophyta</taxon>
        <taxon>Spermatophyta</taxon>
        <taxon>Magnoliopsida</taxon>
        <taxon>eudicotyledons</taxon>
        <taxon>Gunneridae</taxon>
        <taxon>Pentapetalae</taxon>
        <taxon>asterids</taxon>
        <taxon>Ericales</taxon>
        <taxon>Ericaceae</taxon>
        <taxon>Ericoideae</taxon>
        <taxon>Rhodoreae</taxon>
        <taxon>Rhododendron</taxon>
    </lineage>
</organism>
<comment type="caution">
    <text evidence="2">The sequence shown here is derived from an EMBL/GenBank/DDBJ whole genome shotgun (WGS) entry which is preliminary data.</text>
</comment>
<name>A0AAV6HRS8_9ERIC</name>
<keyword evidence="3" id="KW-1185">Reference proteome</keyword>
<dbReference type="AlphaFoldDB" id="A0AAV6HRS8"/>
<dbReference type="Proteomes" id="UP000823749">
    <property type="component" value="Chromosome 13"/>
</dbReference>
<accession>A0AAV6HRS8</accession>
<feature type="region of interest" description="Disordered" evidence="1">
    <location>
        <begin position="176"/>
        <end position="229"/>
    </location>
</feature>
<evidence type="ECO:0000313" key="2">
    <source>
        <dbReference type="EMBL" id="KAG5515367.1"/>
    </source>
</evidence>